<sequence length="235" mass="27445">MQQWDLLNKRILQEVNQEEEQATTSNQEPNTNKEAVSVIFYLLFIGIIAGALSMIFYLIKKCFCPDAKCLKSKRGLSKVHAINDQPQTQQIREGSTSVQQISQHQTQLSTIIPFMADDETVHSSNLSMQSCNDARIPTEQRQILQNPRREQNIMKEDNQKVQEHQRNDCQQYQEKNNNNVNDSKQFKRQKPRRKRGIKKLGRNVVFDESARIVQQEDQNENMAQLKKEVEHLQFC</sequence>
<feature type="region of interest" description="Disordered" evidence="2">
    <location>
        <begin position="159"/>
        <end position="196"/>
    </location>
</feature>
<evidence type="ECO:0000256" key="3">
    <source>
        <dbReference type="SAM" id="Phobius"/>
    </source>
</evidence>
<reference evidence="4" key="1">
    <citation type="submission" date="2019-06" db="EMBL/GenBank/DDBJ databases">
        <authorList>
            <person name="Zheng W."/>
        </authorList>
    </citation>
    <scope>NUCLEOTIDE SEQUENCE</scope>
    <source>
        <strain evidence="4">QDHG01</strain>
    </source>
</reference>
<keyword evidence="5" id="KW-1185">Reference proteome</keyword>
<dbReference type="EMBL" id="RRYP01008900">
    <property type="protein sequence ID" value="TNV79450.1"/>
    <property type="molecule type" value="Genomic_DNA"/>
</dbReference>
<keyword evidence="3" id="KW-0472">Membrane</keyword>
<keyword evidence="3" id="KW-0812">Transmembrane</keyword>
<accession>A0A8J8NSL5</accession>
<evidence type="ECO:0000256" key="1">
    <source>
        <dbReference type="SAM" id="Coils"/>
    </source>
</evidence>
<name>A0A8J8NSL5_HALGN</name>
<gene>
    <name evidence="4" type="ORF">FGO68_gene4522</name>
</gene>
<proteinExistence type="predicted"/>
<comment type="caution">
    <text evidence="4">The sequence shown here is derived from an EMBL/GenBank/DDBJ whole genome shotgun (WGS) entry which is preliminary data.</text>
</comment>
<feature type="transmembrane region" description="Helical" evidence="3">
    <location>
        <begin position="38"/>
        <end position="59"/>
    </location>
</feature>
<organism evidence="4 5">
    <name type="scientific">Halteria grandinella</name>
    <dbReference type="NCBI Taxonomy" id="5974"/>
    <lineage>
        <taxon>Eukaryota</taxon>
        <taxon>Sar</taxon>
        <taxon>Alveolata</taxon>
        <taxon>Ciliophora</taxon>
        <taxon>Intramacronucleata</taxon>
        <taxon>Spirotrichea</taxon>
        <taxon>Stichotrichia</taxon>
        <taxon>Sporadotrichida</taxon>
        <taxon>Halteriidae</taxon>
        <taxon>Halteria</taxon>
    </lineage>
</organism>
<keyword evidence="3" id="KW-1133">Transmembrane helix</keyword>
<feature type="coiled-coil region" evidence="1">
    <location>
        <begin position="1"/>
        <end position="28"/>
    </location>
</feature>
<evidence type="ECO:0000313" key="4">
    <source>
        <dbReference type="EMBL" id="TNV79450.1"/>
    </source>
</evidence>
<protein>
    <recommendedName>
        <fullName evidence="6">Transmembrane protein</fullName>
    </recommendedName>
</protein>
<evidence type="ECO:0000313" key="5">
    <source>
        <dbReference type="Proteomes" id="UP000785679"/>
    </source>
</evidence>
<feature type="compositionally biased region" description="Polar residues" evidence="2">
    <location>
        <begin position="168"/>
        <end position="183"/>
    </location>
</feature>
<feature type="compositionally biased region" description="Basic residues" evidence="2">
    <location>
        <begin position="186"/>
        <end position="196"/>
    </location>
</feature>
<keyword evidence="1" id="KW-0175">Coiled coil</keyword>
<evidence type="ECO:0000256" key="2">
    <source>
        <dbReference type="SAM" id="MobiDB-lite"/>
    </source>
</evidence>
<evidence type="ECO:0008006" key="6">
    <source>
        <dbReference type="Google" id="ProtNLM"/>
    </source>
</evidence>
<dbReference type="Proteomes" id="UP000785679">
    <property type="component" value="Unassembled WGS sequence"/>
</dbReference>
<dbReference type="AlphaFoldDB" id="A0A8J8NSL5"/>